<dbReference type="InterPro" id="IPR001764">
    <property type="entry name" value="Glyco_hydro_3_N"/>
</dbReference>
<sequence length="714" mass="79170">MVFKLNPVYTYMKNFHTFLFMTVLFALLNACGQSGKDKDSKVETGTEKSSQPSLGYRSAKLLETDGLQFKDLNRNGRLDAYEDWRLTPAERSKDLLSKMSLEEKVGMMLIADMRMYNESFMLEVSGETKPITSAFNEEDVVIDKNQFTGVPLPFPVMNTVGTTKGILRHKMRHFIWRTTTAPADTMARWANKVQALAESDSLGIPVLFASNPRNHITTGALGATGSTTIGFSKWPSEIGLGAMADSAMIRRFGDMARQEWLAVGIRKGYMYMADLATEPRWQRIEGTFGEDPELVAQSIAAITLGFQGTRLNHESVAMTTKHFPGGGSAYKGFDPHYTYGRFAVFPGGQMEENMRPFKAAIQAGTSSIMPYYSLPRDTKYEEVAYAYNKGLLRDVLRGQLGFKGIINSDTGPIESMPWGVEKLTIEQRYVKALEAGTNLFAGNADPVPLLKTLKAHPEVMEYVDESVMLLLIELFQLGLFENPYVEEEKAGEVVGRQEFVEAGQEAQRKSIVLLRNEKNALPLVKGTKVYFEDYGKVYGKMTPGPGKVYAETYEGLTFVSRPEEADVILLWVKPTIRPLFPSDDSPIQVTLSACAVDVKYINALTSKKPTVLVINYANPFVIDEVYNKQTSNRFLGILTTFGTEPGALLDVVTGKFNPSGKMPFTTPISQQAVENNKEDLPGHKEAEGYALFKFGEGLRYGQSASARGSGATTE</sequence>
<dbReference type="Gene3D" id="3.20.20.300">
    <property type="entry name" value="Glycoside hydrolase, family 3, N-terminal domain"/>
    <property type="match status" value="1"/>
</dbReference>
<dbReference type="InterPro" id="IPR036962">
    <property type="entry name" value="Glyco_hydro_3_N_sf"/>
</dbReference>
<dbReference type="Proteomes" id="UP000634043">
    <property type="component" value="Unassembled WGS sequence"/>
</dbReference>
<evidence type="ECO:0000256" key="3">
    <source>
        <dbReference type="ARBA" id="ARBA00012744"/>
    </source>
</evidence>
<feature type="region of interest" description="Disordered" evidence="7">
    <location>
        <begin position="34"/>
        <end position="55"/>
    </location>
</feature>
<evidence type="ECO:0000256" key="4">
    <source>
        <dbReference type="ARBA" id="ARBA00022729"/>
    </source>
</evidence>
<evidence type="ECO:0000256" key="2">
    <source>
        <dbReference type="ARBA" id="ARBA00005336"/>
    </source>
</evidence>
<reference evidence="11" key="1">
    <citation type="journal article" date="2019" name="Int. J. Syst. Evol. Microbiol.">
        <title>The Global Catalogue of Microorganisms (GCM) 10K type strain sequencing project: providing services to taxonomists for standard genome sequencing and annotation.</title>
        <authorList>
            <consortium name="The Broad Institute Genomics Platform"/>
            <consortium name="The Broad Institute Genome Sequencing Center for Infectious Disease"/>
            <person name="Wu L."/>
            <person name="Ma J."/>
        </authorList>
    </citation>
    <scope>NUCLEOTIDE SEQUENCE [LARGE SCALE GENOMIC DNA]</scope>
    <source>
        <strain evidence="11">CGMCC 1.12749</strain>
    </source>
</reference>
<name>A0ABQ1VWD0_9BACT</name>
<accession>A0ABQ1VWD0</accession>
<comment type="catalytic activity">
    <reaction evidence="1">
        <text>Hydrolysis of terminal, non-reducing beta-D-glucosyl residues with release of beta-D-glucose.</text>
        <dbReference type="EC" id="3.2.1.21"/>
    </reaction>
</comment>
<keyword evidence="6" id="KW-0326">Glycosidase</keyword>
<evidence type="ECO:0000256" key="6">
    <source>
        <dbReference type="ARBA" id="ARBA00023295"/>
    </source>
</evidence>
<dbReference type="InterPro" id="IPR036881">
    <property type="entry name" value="Glyco_hydro_3_C_sf"/>
</dbReference>
<dbReference type="SUPFAM" id="SSF51445">
    <property type="entry name" value="(Trans)glycosidases"/>
    <property type="match status" value="1"/>
</dbReference>
<feature type="domain" description="Glycoside hydrolase family 3 N-terminal" evidence="8">
    <location>
        <begin position="186"/>
        <end position="455"/>
    </location>
</feature>
<dbReference type="SUPFAM" id="SSF52279">
    <property type="entry name" value="Beta-D-glucan exohydrolase, C-terminal domain"/>
    <property type="match status" value="1"/>
</dbReference>
<evidence type="ECO:0000313" key="10">
    <source>
        <dbReference type="EMBL" id="GGG02676.1"/>
    </source>
</evidence>
<dbReference type="Gene3D" id="3.40.50.1700">
    <property type="entry name" value="Glycoside hydrolase family 3 C-terminal domain"/>
    <property type="match status" value="1"/>
</dbReference>
<dbReference type="InterPro" id="IPR002772">
    <property type="entry name" value="Glyco_hydro_3_C"/>
</dbReference>
<evidence type="ECO:0000256" key="5">
    <source>
        <dbReference type="ARBA" id="ARBA00022801"/>
    </source>
</evidence>
<evidence type="ECO:0000259" key="8">
    <source>
        <dbReference type="Pfam" id="PF00933"/>
    </source>
</evidence>
<dbReference type="EMBL" id="BMFP01000001">
    <property type="protein sequence ID" value="GGG02676.1"/>
    <property type="molecule type" value="Genomic_DNA"/>
</dbReference>
<keyword evidence="4" id="KW-0732">Signal</keyword>
<evidence type="ECO:0000256" key="7">
    <source>
        <dbReference type="SAM" id="MobiDB-lite"/>
    </source>
</evidence>
<dbReference type="PANTHER" id="PTHR30620:SF16">
    <property type="entry name" value="LYSOSOMAL BETA GLUCOSIDASE"/>
    <property type="match status" value="1"/>
</dbReference>
<evidence type="ECO:0000256" key="1">
    <source>
        <dbReference type="ARBA" id="ARBA00000448"/>
    </source>
</evidence>
<proteinExistence type="inferred from homology"/>
<dbReference type="PANTHER" id="PTHR30620">
    <property type="entry name" value="PERIPLASMIC BETA-GLUCOSIDASE-RELATED"/>
    <property type="match status" value="1"/>
</dbReference>
<comment type="similarity">
    <text evidence="2">Belongs to the glycosyl hydrolase 3 family.</text>
</comment>
<keyword evidence="5" id="KW-0378">Hydrolase</keyword>
<dbReference type="EC" id="3.2.1.21" evidence="3"/>
<feature type="domain" description="Glycoside hydrolase family 3 C-terminal" evidence="9">
    <location>
        <begin position="511"/>
        <end position="700"/>
    </location>
</feature>
<dbReference type="InterPro" id="IPR051915">
    <property type="entry name" value="Cellulose_Degrad_GH3"/>
</dbReference>
<gene>
    <name evidence="10" type="ORF">GCM10011323_04400</name>
</gene>
<comment type="caution">
    <text evidence="10">The sequence shown here is derived from an EMBL/GenBank/DDBJ whole genome shotgun (WGS) entry which is preliminary data.</text>
</comment>
<dbReference type="InterPro" id="IPR017853">
    <property type="entry name" value="GH"/>
</dbReference>
<protein>
    <recommendedName>
        <fullName evidence="3">beta-glucosidase</fullName>
        <ecNumber evidence="3">3.2.1.21</ecNumber>
    </recommendedName>
</protein>
<organism evidence="10 11">
    <name type="scientific">Pontibacter amylolyticus</name>
    <dbReference type="NCBI Taxonomy" id="1424080"/>
    <lineage>
        <taxon>Bacteria</taxon>
        <taxon>Pseudomonadati</taxon>
        <taxon>Bacteroidota</taxon>
        <taxon>Cytophagia</taxon>
        <taxon>Cytophagales</taxon>
        <taxon>Hymenobacteraceae</taxon>
        <taxon>Pontibacter</taxon>
    </lineage>
</organism>
<dbReference type="Pfam" id="PF01915">
    <property type="entry name" value="Glyco_hydro_3_C"/>
    <property type="match status" value="1"/>
</dbReference>
<feature type="compositionally biased region" description="Basic and acidic residues" evidence="7">
    <location>
        <begin position="35"/>
        <end position="46"/>
    </location>
</feature>
<keyword evidence="11" id="KW-1185">Reference proteome</keyword>
<evidence type="ECO:0000259" key="9">
    <source>
        <dbReference type="Pfam" id="PF01915"/>
    </source>
</evidence>
<dbReference type="Pfam" id="PF00933">
    <property type="entry name" value="Glyco_hydro_3"/>
    <property type="match status" value="1"/>
</dbReference>
<evidence type="ECO:0000313" key="11">
    <source>
        <dbReference type="Proteomes" id="UP000634043"/>
    </source>
</evidence>
<dbReference type="PRINTS" id="PR00133">
    <property type="entry name" value="GLHYDRLASE3"/>
</dbReference>